<feature type="transmembrane region" description="Helical" evidence="2">
    <location>
        <begin position="1018"/>
        <end position="1038"/>
    </location>
</feature>
<protein>
    <submittedName>
        <fullName evidence="4">3-hydroxyisobutyrate dehydrogenase protein</fullName>
    </submittedName>
</protein>
<gene>
    <name evidence="4" type="ORF">IF1G_11251</name>
</gene>
<evidence type="ECO:0000313" key="4">
    <source>
        <dbReference type="EMBL" id="TQV90079.1"/>
    </source>
</evidence>
<organism evidence="4 5">
    <name type="scientific">Cordyceps javanica</name>
    <dbReference type="NCBI Taxonomy" id="43265"/>
    <lineage>
        <taxon>Eukaryota</taxon>
        <taxon>Fungi</taxon>
        <taxon>Dikarya</taxon>
        <taxon>Ascomycota</taxon>
        <taxon>Pezizomycotina</taxon>
        <taxon>Sordariomycetes</taxon>
        <taxon>Hypocreomycetidae</taxon>
        <taxon>Hypocreales</taxon>
        <taxon>Cordycipitaceae</taxon>
        <taxon>Cordyceps</taxon>
    </lineage>
</organism>
<evidence type="ECO:0000256" key="1">
    <source>
        <dbReference type="SAM" id="MobiDB-lite"/>
    </source>
</evidence>
<feature type="transmembrane region" description="Helical" evidence="2">
    <location>
        <begin position="947"/>
        <end position="965"/>
    </location>
</feature>
<feature type="region of interest" description="Disordered" evidence="1">
    <location>
        <begin position="150"/>
        <end position="179"/>
    </location>
</feature>
<feature type="domain" description="Aminoglycoside phosphotransferase" evidence="3">
    <location>
        <begin position="1213"/>
        <end position="1421"/>
    </location>
</feature>
<dbReference type="InterPro" id="IPR011009">
    <property type="entry name" value="Kinase-like_dom_sf"/>
</dbReference>
<proteinExistence type="predicted"/>
<dbReference type="InterPro" id="IPR051678">
    <property type="entry name" value="AGP_Transferase"/>
</dbReference>
<feature type="transmembrane region" description="Helical" evidence="2">
    <location>
        <begin position="913"/>
        <end position="935"/>
    </location>
</feature>
<keyword evidence="5" id="KW-1185">Reference proteome</keyword>
<evidence type="ECO:0000259" key="3">
    <source>
        <dbReference type="Pfam" id="PF01636"/>
    </source>
</evidence>
<keyword evidence="2" id="KW-0812">Transmembrane</keyword>
<name>A0A545VIL1_9HYPO</name>
<feature type="transmembrane region" description="Helical" evidence="2">
    <location>
        <begin position="1044"/>
        <end position="1064"/>
    </location>
</feature>
<feature type="transmembrane region" description="Helical" evidence="2">
    <location>
        <begin position="638"/>
        <end position="659"/>
    </location>
</feature>
<feature type="transmembrane region" description="Helical" evidence="2">
    <location>
        <begin position="854"/>
        <end position="874"/>
    </location>
</feature>
<feature type="transmembrane region" description="Helical" evidence="2">
    <location>
        <begin position="597"/>
        <end position="618"/>
    </location>
</feature>
<dbReference type="Pfam" id="PF01636">
    <property type="entry name" value="APH"/>
    <property type="match status" value="1"/>
</dbReference>
<feature type="compositionally biased region" description="Low complexity" evidence="1">
    <location>
        <begin position="159"/>
        <end position="173"/>
    </location>
</feature>
<dbReference type="EMBL" id="SPUK01000038">
    <property type="protein sequence ID" value="TQV90079.1"/>
    <property type="molecule type" value="Genomic_DNA"/>
</dbReference>
<reference evidence="4 5" key="1">
    <citation type="journal article" date="2019" name="Appl. Microbiol. Biotechnol.">
        <title>Genome sequence of Isaria javanica and comparative genome analysis insights into family S53 peptidase evolution in fungal entomopathogens.</title>
        <authorList>
            <person name="Lin R."/>
            <person name="Zhang X."/>
            <person name="Xin B."/>
            <person name="Zou M."/>
            <person name="Gao Y."/>
            <person name="Qin F."/>
            <person name="Hu Q."/>
            <person name="Xie B."/>
            <person name="Cheng X."/>
        </authorList>
    </citation>
    <scope>NUCLEOTIDE SEQUENCE [LARGE SCALE GENOMIC DNA]</scope>
    <source>
        <strain evidence="4 5">IJ1G</strain>
    </source>
</reference>
<dbReference type="PANTHER" id="PTHR21310">
    <property type="entry name" value="AMINOGLYCOSIDE PHOSPHOTRANSFERASE-RELATED-RELATED"/>
    <property type="match status" value="1"/>
</dbReference>
<sequence>MSSTRVETADDGHVGLAAINRTADVAPLLYYVSPGSGRLAPLVMQSFQDVHSLPPTRLWERLTSKPPSPTTTLGKMSYWIAAPVLEQGRTEMKFADKRAVGRAVLRLVMSWPLSCVLCYGFEFMASPFSDVLQLNSLHFTKRDPLYQPARQLGSSVETAARQSRAAAESSSSAPIPQRRAYTDDIDLDTDLNASPSTSNEDAHTIVFEGSGDQGTASRPRYLCYIADPERDAEYETINVSNFLDKEGDDVDIEFVFVSYTREQFRVATDEEIDRYAYPDEATREANRQLAHQDRDVLTRWGLDAARRAGKRAFWIDFECVRDEDGVARSSSKSGDVYRICDVVRAAHSMIIAIGPPASEKVNAILCNQENFSSAAGQQQATTKWLRHWGSRLWTLPELLLCPSEHRVKLYVLGQDDAAEPIALAKRNFAERAWDDAELVKELVNHYEGSAILSQIRLIETALQCFAHRGTHQFSPGDIAYALMGLLPLSQRPAVHPGDTGFQAFARLCLANDGGEFLSRMVCLLPPKHSRDDAAWYENVKDLWGARIRDVHPTSRVVKLAPDVPDTLILDGAPSAAIRWDAFDTHVIREGEMPKSKFPALLLIWMNILSLLAIGVLFLASLLARRLGGEFDASALPGLRMVIVVIGAPAILSPLLYLWYQRKNTRQHMEARLVGVEGYIDAGVVERHFWGHDGGRLALIEGTETGYQDDDDANMEEETGNERDKTDFTLVDTHMMSIMHISAYKPPVAVFAVGSVAGMQRMLLCSYDWRTDTFEREIAMRVESRMLEKMRHIDQFRLRLRSSPAVDDHVEPTAAAVAPETHISWRKELLFVFLILLAVDTPTSIYAMVYGRPRLIWIPISVAFIVAMVQSFFIATRMSLERTVPQLIIIRALLPGLFSFVEDEPNTAAWIARWFLFGVVGALLYPLLVALLWLWWWPSPGHCAARLLTFHICAFMLHTVGLYSLLDVQISMMLQLGIAAFGRRIIGAPAEVGWLDGREKMALAMPSSLKSLRSLRKQIIPLILFVVSVLAHLATNTAIGSAGFHLLLLNISGYAVVVALLSIWVSRSQKSIMMPSSTAIFHISDCVVCIMTCVAQGATFVTVGPSPVVTTMSGNVAAPKKTRPSQRWTSFDDWNYGGMRQRLDMFMASINKTALTEHASAVLGSPASMSEPFSAGQYWCCFELVAPDDRFLIARVRLPKHPHNATDAAEEYLIQCEVATMKFLRENVKTVPSPTLYACEAPGSARALSAGAAYMLIEGFHGNSLQDVHQSIYHLPISTQEHLFTQWTSFQAELAAFTFPQIGSISQFSTDTGPIIGAIAASSIEGLPTAGPFQSGWDYFVAVAEGLVDQALQRKRFGTESNRFTTLGPLVFRNIVRDTKLFKSSQGPFHFNHMDMGMQNILIDHDYNFVAVIDWELAQSAPWEVNHYPMPIPLISSDKETAEILYEPGHIAHRNVSRQVGARILYQQKFKEAERALAKRGYPLHCSISEVLEGMASRIYGLVGKIGLFPGMEEELTYELVRLGYGLTGPEAEQYLEKLGAESSVLI</sequence>
<feature type="transmembrane region" description="Helical" evidence="2">
    <location>
        <begin position="828"/>
        <end position="848"/>
    </location>
</feature>
<dbReference type="SUPFAM" id="SSF56112">
    <property type="entry name" value="Protein kinase-like (PK-like)"/>
    <property type="match status" value="1"/>
</dbReference>
<dbReference type="OrthoDB" id="2624308at2759"/>
<keyword evidence="2" id="KW-1133">Transmembrane helix</keyword>
<dbReference type="Proteomes" id="UP000315783">
    <property type="component" value="Unassembled WGS sequence"/>
</dbReference>
<evidence type="ECO:0000256" key="2">
    <source>
        <dbReference type="SAM" id="Phobius"/>
    </source>
</evidence>
<evidence type="ECO:0000313" key="5">
    <source>
        <dbReference type="Proteomes" id="UP000315783"/>
    </source>
</evidence>
<dbReference type="InterPro" id="IPR002575">
    <property type="entry name" value="Aminoglycoside_PTrfase"/>
</dbReference>
<dbReference type="PANTHER" id="PTHR21310:SF37">
    <property type="entry name" value="AMINOGLYCOSIDE PHOSPHOTRANSFERASE DOMAIN-CONTAINING PROTEIN"/>
    <property type="match status" value="1"/>
</dbReference>
<accession>A0A545VIL1</accession>
<keyword evidence="2" id="KW-0472">Membrane</keyword>
<comment type="caution">
    <text evidence="4">The sequence shown here is derived from an EMBL/GenBank/DDBJ whole genome shotgun (WGS) entry which is preliminary data.</text>
</comment>